<dbReference type="Pfam" id="PF00248">
    <property type="entry name" value="Aldo_ket_red"/>
    <property type="match status" value="1"/>
</dbReference>
<proteinExistence type="predicted"/>
<dbReference type="Gene3D" id="3.20.20.100">
    <property type="entry name" value="NADP-dependent oxidoreductase domain"/>
    <property type="match status" value="1"/>
</dbReference>
<dbReference type="SUPFAM" id="SSF51430">
    <property type="entry name" value="NAD(P)-linked oxidoreductase"/>
    <property type="match status" value="1"/>
</dbReference>
<accession>A0AAW2KFE6</accession>
<feature type="domain" description="NADP-dependent oxidoreductase" evidence="1">
    <location>
        <begin position="16"/>
        <end position="62"/>
    </location>
</feature>
<dbReference type="GO" id="GO:0016491">
    <property type="term" value="F:oxidoreductase activity"/>
    <property type="evidence" value="ECO:0007669"/>
    <property type="project" value="InterPro"/>
</dbReference>
<dbReference type="PROSITE" id="PS00063">
    <property type="entry name" value="ALDOKETO_REDUCTASE_3"/>
    <property type="match status" value="1"/>
</dbReference>
<name>A0AAW2KFE6_9LAMI</name>
<dbReference type="InterPro" id="IPR018170">
    <property type="entry name" value="Aldo/ket_reductase_CS"/>
</dbReference>
<comment type="caution">
    <text evidence="2">The sequence shown here is derived from an EMBL/GenBank/DDBJ whole genome shotgun (WGS) entry which is preliminary data.</text>
</comment>
<reference evidence="2" key="2">
    <citation type="journal article" date="2024" name="Plant">
        <title>Genomic evolution and insights into agronomic trait innovations of Sesamum species.</title>
        <authorList>
            <person name="Miao H."/>
            <person name="Wang L."/>
            <person name="Qu L."/>
            <person name="Liu H."/>
            <person name="Sun Y."/>
            <person name="Le M."/>
            <person name="Wang Q."/>
            <person name="Wei S."/>
            <person name="Zheng Y."/>
            <person name="Lin W."/>
            <person name="Duan Y."/>
            <person name="Cao H."/>
            <person name="Xiong S."/>
            <person name="Wang X."/>
            <person name="Wei L."/>
            <person name="Li C."/>
            <person name="Ma Q."/>
            <person name="Ju M."/>
            <person name="Zhao R."/>
            <person name="Li G."/>
            <person name="Mu C."/>
            <person name="Tian Q."/>
            <person name="Mei H."/>
            <person name="Zhang T."/>
            <person name="Gao T."/>
            <person name="Zhang H."/>
        </authorList>
    </citation>
    <scope>NUCLEOTIDE SEQUENCE</scope>
    <source>
        <strain evidence="2">KEN8</strain>
    </source>
</reference>
<organism evidence="2">
    <name type="scientific">Sesamum calycinum</name>
    <dbReference type="NCBI Taxonomy" id="2727403"/>
    <lineage>
        <taxon>Eukaryota</taxon>
        <taxon>Viridiplantae</taxon>
        <taxon>Streptophyta</taxon>
        <taxon>Embryophyta</taxon>
        <taxon>Tracheophyta</taxon>
        <taxon>Spermatophyta</taxon>
        <taxon>Magnoliopsida</taxon>
        <taxon>eudicotyledons</taxon>
        <taxon>Gunneridae</taxon>
        <taxon>Pentapetalae</taxon>
        <taxon>asterids</taxon>
        <taxon>lamiids</taxon>
        <taxon>Lamiales</taxon>
        <taxon>Pedaliaceae</taxon>
        <taxon>Sesamum</taxon>
    </lineage>
</organism>
<dbReference type="InterPro" id="IPR023210">
    <property type="entry name" value="NADP_OxRdtase_dom"/>
</dbReference>
<evidence type="ECO:0000259" key="1">
    <source>
        <dbReference type="Pfam" id="PF00248"/>
    </source>
</evidence>
<gene>
    <name evidence="2" type="ORF">Scaly_3002100</name>
</gene>
<dbReference type="InterPro" id="IPR036812">
    <property type="entry name" value="NAD(P)_OxRdtase_dom_sf"/>
</dbReference>
<sequence length="127" mass="15087">MNPFAYRVKITCNRFTQVALRWAYEQGIGIVIKSFNKKRMKENIDIFEWSLSNEEVDRISEIPQGRVCLGIDYTSVYGPYRTIEELWMEKFDLNSKISQMLLFLFVPGEVQDFYYCCQCRVHFQTAV</sequence>
<protein>
    <submittedName>
        <fullName evidence="2">Non-functional NADPH-dependent codeinone reductase 2</fullName>
    </submittedName>
</protein>
<evidence type="ECO:0000313" key="2">
    <source>
        <dbReference type="EMBL" id="KAL0304972.1"/>
    </source>
</evidence>
<dbReference type="EMBL" id="JACGWM010000437">
    <property type="protein sequence ID" value="KAL0304972.1"/>
    <property type="molecule type" value="Genomic_DNA"/>
</dbReference>
<reference evidence="2" key="1">
    <citation type="submission" date="2020-06" db="EMBL/GenBank/DDBJ databases">
        <authorList>
            <person name="Li T."/>
            <person name="Hu X."/>
            <person name="Zhang T."/>
            <person name="Song X."/>
            <person name="Zhang H."/>
            <person name="Dai N."/>
            <person name="Sheng W."/>
            <person name="Hou X."/>
            <person name="Wei L."/>
        </authorList>
    </citation>
    <scope>NUCLEOTIDE SEQUENCE</scope>
    <source>
        <strain evidence="2">KEN8</strain>
        <tissue evidence="2">Leaf</tissue>
    </source>
</reference>
<dbReference type="AlphaFoldDB" id="A0AAW2KFE6"/>